<proteinExistence type="inferred from homology"/>
<dbReference type="GO" id="GO:0008168">
    <property type="term" value="F:methyltransferase activity"/>
    <property type="evidence" value="ECO:0007669"/>
    <property type="project" value="UniProtKB-KW"/>
</dbReference>
<evidence type="ECO:0000256" key="12">
    <source>
        <dbReference type="SAM" id="Phobius"/>
    </source>
</evidence>
<evidence type="ECO:0000256" key="7">
    <source>
        <dbReference type="ARBA" id="ARBA00022691"/>
    </source>
</evidence>
<dbReference type="Proteomes" id="UP000218831">
    <property type="component" value="Unassembled WGS sequence"/>
</dbReference>
<comment type="catalytic activity">
    <reaction evidence="11">
        <text>methanethiol + S-adenosyl-L-methionine = dimethyl sulfide + S-adenosyl-L-homocysteine + H(+)</text>
        <dbReference type="Rhea" id="RHEA:50428"/>
        <dbReference type="ChEBI" id="CHEBI:15378"/>
        <dbReference type="ChEBI" id="CHEBI:16007"/>
        <dbReference type="ChEBI" id="CHEBI:17437"/>
        <dbReference type="ChEBI" id="CHEBI:57856"/>
        <dbReference type="ChEBI" id="CHEBI:59789"/>
        <dbReference type="EC" id="2.1.1.334"/>
    </reaction>
</comment>
<evidence type="ECO:0000313" key="14">
    <source>
        <dbReference type="EMBL" id="PAU95896.1"/>
    </source>
</evidence>
<dbReference type="GO" id="GO:0032259">
    <property type="term" value="P:methylation"/>
    <property type="evidence" value="ECO:0007669"/>
    <property type="project" value="UniProtKB-KW"/>
</dbReference>
<dbReference type="GO" id="GO:0016020">
    <property type="term" value="C:membrane"/>
    <property type="evidence" value="ECO:0007669"/>
    <property type="project" value="UniProtKB-SubCell"/>
</dbReference>
<evidence type="ECO:0000256" key="3">
    <source>
        <dbReference type="ARBA" id="ARBA00010631"/>
    </source>
</evidence>
<dbReference type="NCBIfam" id="NF045656">
    <property type="entry name" value="MeththiolMtaseMddA"/>
    <property type="match status" value="1"/>
</dbReference>
<evidence type="ECO:0000259" key="13">
    <source>
        <dbReference type="Pfam" id="PF07298"/>
    </source>
</evidence>
<feature type="transmembrane region" description="Helical" evidence="12">
    <location>
        <begin position="47"/>
        <end position="67"/>
    </location>
</feature>
<feature type="transmembrane region" description="Helical" evidence="12">
    <location>
        <begin position="171"/>
        <end position="191"/>
    </location>
</feature>
<evidence type="ECO:0000256" key="6">
    <source>
        <dbReference type="ARBA" id="ARBA00022679"/>
    </source>
</evidence>
<dbReference type="Pfam" id="PF07298">
    <property type="entry name" value="NnrU"/>
    <property type="match status" value="1"/>
</dbReference>
<comment type="similarity">
    <text evidence="3">Belongs to the nurim family.</text>
</comment>
<evidence type="ECO:0000256" key="4">
    <source>
        <dbReference type="ARBA" id="ARBA00012149"/>
    </source>
</evidence>
<dbReference type="InterPro" id="IPR033580">
    <property type="entry name" value="Nurim-like"/>
</dbReference>
<keyword evidence="8 12" id="KW-0812">Transmembrane</keyword>
<sequence length="255" mass="30222">MKKLIAFIYGAICYLIFFVSFLWLILFLRNFGAYVATTVNSGAAGPILQSLLINLGLIALFRIQHTVMARKSFKDWWTKLVPKPVERSTYVLFSSIALILLLWFWQPLPETVWQVETAWASLVLQWGFWLGWMIVFLSTWMIDHFNLFGLKQVWNYMRDRKQNPPQFMEPGFYKYFRHPLMLGFLIAFWSISHMTVGHLIFSCGMTLYIVIGVYYEERAIVRRFGGKYEDYRKRVPKFFPGLSIKEKEYKQEELA</sequence>
<evidence type="ECO:0000256" key="8">
    <source>
        <dbReference type="ARBA" id="ARBA00022692"/>
    </source>
</evidence>
<feature type="transmembrane region" description="Helical" evidence="12">
    <location>
        <begin position="7"/>
        <end position="27"/>
    </location>
</feature>
<dbReference type="OrthoDB" id="9809773at2"/>
<organism evidence="14 15">
    <name type="scientific">Fodinibius salipaludis</name>
    <dbReference type="NCBI Taxonomy" id="2032627"/>
    <lineage>
        <taxon>Bacteria</taxon>
        <taxon>Pseudomonadati</taxon>
        <taxon>Balneolota</taxon>
        <taxon>Balneolia</taxon>
        <taxon>Balneolales</taxon>
        <taxon>Balneolaceae</taxon>
        <taxon>Fodinibius</taxon>
    </lineage>
</organism>
<accession>A0A2A2GE22</accession>
<dbReference type="PANTHER" id="PTHR31040">
    <property type="entry name" value="NURIM"/>
    <property type="match status" value="1"/>
</dbReference>
<keyword evidence="10 12" id="KW-0472">Membrane</keyword>
<dbReference type="RefSeq" id="WP_095605140.1">
    <property type="nucleotide sequence ID" value="NZ_NSKE01000001.1"/>
</dbReference>
<keyword evidence="7" id="KW-0949">S-adenosyl-L-methionine</keyword>
<evidence type="ECO:0000313" key="15">
    <source>
        <dbReference type="Proteomes" id="UP000218831"/>
    </source>
</evidence>
<name>A0A2A2GE22_9BACT</name>
<comment type="subcellular location">
    <subcellularLocation>
        <location evidence="2">Membrane</location>
        <topology evidence="2">Multi-pass membrane protein</topology>
    </subcellularLocation>
</comment>
<dbReference type="EC" id="2.1.1.334" evidence="4"/>
<keyword evidence="15" id="KW-1185">Reference proteome</keyword>
<dbReference type="PANTHER" id="PTHR31040:SF1">
    <property type="entry name" value="NURIM"/>
    <property type="match status" value="1"/>
</dbReference>
<evidence type="ECO:0000256" key="5">
    <source>
        <dbReference type="ARBA" id="ARBA00022603"/>
    </source>
</evidence>
<comment type="caution">
    <text evidence="14">The sequence shown here is derived from an EMBL/GenBank/DDBJ whole genome shotgun (WGS) entry which is preliminary data.</text>
</comment>
<dbReference type="Gene3D" id="1.20.120.1630">
    <property type="match status" value="1"/>
</dbReference>
<feature type="transmembrane region" description="Helical" evidence="12">
    <location>
        <begin position="197"/>
        <end position="215"/>
    </location>
</feature>
<evidence type="ECO:0000256" key="11">
    <source>
        <dbReference type="ARBA" id="ARBA00048134"/>
    </source>
</evidence>
<gene>
    <name evidence="14" type="ORF">CK503_02245</name>
</gene>
<keyword evidence="9 12" id="KW-1133">Transmembrane helix</keyword>
<dbReference type="InterPro" id="IPR009915">
    <property type="entry name" value="NnrU_dom"/>
</dbReference>
<feature type="transmembrane region" description="Helical" evidence="12">
    <location>
        <begin position="126"/>
        <end position="150"/>
    </location>
</feature>
<reference evidence="14 15" key="1">
    <citation type="submission" date="2017-08" db="EMBL/GenBank/DDBJ databases">
        <title>Aliifodinibius alkalisoli sp. nov., isolated from saline alkaline soil.</title>
        <authorList>
            <person name="Liu D."/>
            <person name="Zhang G."/>
        </authorList>
    </citation>
    <scope>NUCLEOTIDE SEQUENCE [LARGE SCALE GENOMIC DNA]</scope>
    <source>
        <strain evidence="14 15">WN023</strain>
    </source>
</reference>
<dbReference type="InterPro" id="IPR054700">
    <property type="entry name" value="MddA"/>
</dbReference>
<feature type="domain" description="NnrU" evidence="13">
    <location>
        <begin position="57"/>
        <end position="219"/>
    </location>
</feature>
<evidence type="ECO:0000256" key="2">
    <source>
        <dbReference type="ARBA" id="ARBA00004141"/>
    </source>
</evidence>
<evidence type="ECO:0000256" key="10">
    <source>
        <dbReference type="ARBA" id="ARBA00023136"/>
    </source>
</evidence>
<comment type="function">
    <text evidence="1">Catalyzes the methylation of methanethiol (MeSH) to yield dimethylsulphide (DMS).</text>
</comment>
<keyword evidence="5" id="KW-0489">Methyltransferase</keyword>
<evidence type="ECO:0000256" key="1">
    <source>
        <dbReference type="ARBA" id="ARBA00002096"/>
    </source>
</evidence>
<dbReference type="AlphaFoldDB" id="A0A2A2GE22"/>
<dbReference type="EMBL" id="NSKE01000001">
    <property type="protein sequence ID" value="PAU95896.1"/>
    <property type="molecule type" value="Genomic_DNA"/>
</dbReference>
<evidence type="ECO:0000256" key="9">
    <source>
        <dbReference type="ARBA" id="ARBA00022989"/>
    </source>
</evidence>
<protein>
    <recommendedName>
        <fullName evidence="4">methanethiol S-methyltransferase</fullName>
        <ecNumber evidence="4">2.1.1.334</ecNumber>
    </recommendedName>
</protein>
<keyword evidence="6" id="KW-0808">Transferase</keyword>
<feature type="transmembrane region" description="Helical" evidence="12">
    <location>
        <begin position="88"/>
        <end position="106"/>
    </location>
</feature>